<evidence type="ECO:0000313" key="1">
    <source>
        <dbReference type="EMBL" id="GMN32486.1"/>
    </source>
</evidence>
<keyword evidence="2" id="KW-1185">Reference proteome</keyword>
<accession>A0AA88CVX9</accession>
<reference evidence="1" key="1">
    <citation type="submission" date="2023-07" db="EMBL/GenBank/DDBJ databases">
        <title>draft genome sequence of fig (Ficus carica).</title>
        <authorList>
            <person name="Takahashi T."/>
            <person name="Nishimura K."/>
        </authorList>
    </citation>
    <scope>NUCLEOTIDE SEQUENCE</scope>
</reference>
<name>A0AA88CVX9_FICCA</name>
<proteinExistence type="predicted"/>
<protein>
    <submittedName>
        <fullName evidence="1">Uncharacterized protein</fullName>
    </submittedName>
</protein>
<dbReference type="AlphaFoldDB" id="A0AA88CVX9"/>
<organism evidence="1 2">
    <name type="scientific">Ficus carica</name>
    <name type="common">Common fig</name>
    <dbReference type="NCBI Taxonomy" id="3494"/>
    <lineage>
        <taxon>Eukaryota</taxon>
        <taxon>Viridiplantae</taxon>
        <taxon>Streptophyta</taxon>
        <taxon>Embryophyta</taxon>
        <taxon>Tracheophyta</taxon>
        <taxon>Spermatophyta</taxon>
        <taxon>Magnoliopsida</taxon>
        <taxon>eudicotyledons</taxon>
        <taxon>Gunneridae</taxon>
        <taxon>Pentapetalae</taxon>
        <taxon>rosids</taxon>
        <taxon>fabids</taxon>
        <taxon>Rosales</taxon>
        <taxon>Moraceae</taxon>
        <taxon>Ficeae</taxon>
        <taxon>Ficus</taxon>
    </lineage>
</organism>
<sequence length="190" mass="21905">MHPKESNIYVSGKETIVVIHRICSDTTPTDEVKMHTTFHEFCHQFDRFLASAIDSQSVVASMLSSIQIPDEDHNLLWKELDYSPEKLVPLYGLGDIITRIAEPAACVANKVAASEHKLAEMIITIDKHTVIPEEEIRRLLRSSLDNSDRMEHQVTYHDTDDYDHAGGRVEDEDDYDHDYYDEYRAIEDRL</sequence>
<evidence type="ECO:0000313" key="2">
    <source>
        <dbReference type="Proteomes" id="UP001187192"/>
    </source>
</evidence>
<dbReference type="EMBL" id="BTGU01000003">
    <property type="protein sequence ID" value="GMN32486.1"/>
    <property type="molecule type" value="Genomic_DNA"/>
</dbReference>
<gene>
    <name evidence="1" type="ORF">TIFTF001_003706</name>
</gene>
<dbReference type="Proteomes" id="UP001187192">
    <property type="component" value="Unassembled WGS sequence"/>
</dbReference>
<comment type="caution">
    <text evidence="1">The sequence shown here is derived from an EMBL/GenBank/DDBJ whole genome shotgun (WGS) entry which is preliminary data.</text>
</comment>